<dbReference type="InterPro" id="IPR002104">
    <property type="entry name" value="Integrase_catalytic"/>
</dbReference>
<organism evidence="6 7">
    <name type="scientific">Methylobacterium nodulans (strain LMG 21967 / CNCM I-2342 / ORS 2060)</name>
    <dbReference type="NCBI Taxonomy" id="460265"/>
    <lineage>
        <taxon>Bacteria</taxon>
        <taxon>Pseudomonadati</taxon>
        <taxon>Pseudomonadota</taxon>
        <taxon>Alphaproteobacteria</taxon>
        <taxon>Hyphomicrobiales</taxon>
        <taxon>Methylobacteriaceae</taxon>
        <taxon>Methylobacterium</taxon>
    </lineage>
</organism>
<dbReference type="HOGENOM" id="CLU_056713_2_0_5"/>
<gene>
    <name evidence="6" type="ordered locus">Mnod_2519</name>
</gene>
<evidence type="ECO:0000256" key="2">
    <source>
        <dbReference type="ARBA" id="ARBA00022908"/>
    </source>
</evidence>
<accession>B8ICS8</accession>
<sequence>MPRERPPHLVREITRHGKPVWYVRVGQGKRIRMRETYGSPEFWRDYRLAVESGQLPAKQAGPNPGTLSWLIARYVASPEWADLSRRTRTGRHAILRAVEKTAGNELLRHIDRKAIVTGRDRRRDTPSAANNFLYAMRALFAWAVEHEHIDQNPAVGVKPLARKNADVGFHTWTEEEVRQFEARWPVGTQERLALDLLLYTGLRRSDVVVLGRQHVKGDTFTIRTKKTGAVVVRPILPPLAASIAAAPTGDLAFLVTSRGTPWVDDSFAKWFRRACEKAGVPGRSHGLRKAAARRAAEAGASEMELNALFGWRPGSRESATYTRAADVERLARGALMRNPRAWKGDD</sequence>
<comment type="similarity">
    <text evidence="1">Belongs to the 'phage' integrase family.</text>
</comment>
<evidence type="ECO:0000256" key="1">
    <source>
        <dbReference type="ARBA" id="ARBA00008857"/>
    </source>
</evidence>
<feature type="domain" description="Tyr recombinase" evidence="5">
    <location>
        <begin position="167"/>
        <end position="335"/>
    </location>
</feature>
<dbReference type="RefSeq" id="WP_015929169.1">
    <property type="nucleotide sequence ID" value="NC_011894.1"/>
</dbReference>
<dbReference type="GO" id="GO:0003677">
    <property type="term" value="F:DNA binding"/>
    <property type="evidence" value="ECO:0007669"/>
    <property type="project" value="UniProtKB-KW"/>
</dbReference>
<keyword evidence="4" id="KW-0233">DNA recombination</keyword>
<protein>
    <submittedName>
        <fullName evidence="6">Integrase family protein</fullName>
    </submittedName>
</protein>
<dbReference type="InterPro" id="IPR013762">
    <property type="entry name" value="Integrase-like_cat_sf"/>
</dbReference>
<name>B8ICS8_METNO</name>
<dbReference type="PANTHER" id="PTHR30349:SF64">
    <property type="entry name" value="PROPHAGE INTEGRASE INTD-RELATED"/>
    <property type="match status" value="1"/>
</dbReference>
<keyword evidence="2" id="KW-0229">DNA integration</keyword>
<evidence type="ECO:0000256" key="3">
    <source>
        <dbReference type="ARBA" id="ARBA00023125"/>
    </source>
</evidence>
<dbReference type="Gene3D" id="1.10.443.10">
    <property type="entry name" value="Intergrase catalytic core"/>
    <property type="match status" value="1"/>
</dbReference>
<dbReference type="PROSITE" id="PS51898">
    <property type="entry name" value="TYR_RECOMBINASE"/>
    <property type="match status" value="1"/>
</dbReference>
<dbReference type="InterPro" id="IPR010998">
    <property type="entry name" value="Integrase_recombinase_N"/>
</dbReference>
<reference evidence="6 7" key="1">
    <citation type="submission" date="2009-01" db="EMBL/GenBank/DDBJ databases">
        <title>Complete sequence of chromosome of Methylobacterium nodulans ORS 2060.</title>
        <authorList>
            <consortium name="US DOE Joint Genome Institute"/>
            <person name="Lucas S."/>
            <person name="Copeland A."/>
            <person name="Lapidus A."/>
            <person name="Glavina del Rio T."/>
            <person name="Dalin E."/>
            <person name="Tice H."/>
            <person name="Bruce D."/>
            <person name="Goodwin L."/>
            <person name="Pitluck S."/>
            <person name="Sims D."/>
            <person name="Brettin T."/>
            <person name="Detter J.C."/>
            <person name="Han C."/>
            <person name="Larimer F."/>
            <person name="Land M."/>
            <person name="Hauser L."/>
            <person name="Kyrpides N."/>
            <person name="Ivanova N."/>
            <person name="Marx C.J."/>
            <person name="Richardson P."/>
        </authorList>
    </citation>
    <scope>NUCLEOTIDE SEQUENCE [LARGE SCALE GENOMIC DNA]</scope>
    <source>
        <strain evidence="7">LMG 21967 / CNCM I-2342 / ORS 2060</strain>
    </source>
</reference>
<dbReference type="GO" id="GO:0015074">
    <property type="term" value="P:DNA integration"/>
    <property type="evidence" value="ECO:0007669"/>
    <property type="project" value="UniProtKB-KW"/>
</dbReference>
<keyword evidence="7" id="KW-1185">Reference proteome</keyword>
<dbReference type="eggNOG" id="COG0582">
    <property type="taxonomic scope" value="Bacteria"/>
</dbReference>
<dbReference type="Pfam" id="PF00589">
    <property type="entry name" value="Phage_integrase"/>
    <property type="match status" value="1"/>
</dbReference>
<dbReference type="Gene3D" id="1.10.150.130">
    <property type="match status" value="1"/>
</dbReference>
<dbReference type="SUPFAM" id="SSF56349">
    <property type="entry name" value="DNA breaking-rejoining enzymes"/>
    <property type="match status" value="1"/>
</dbReference>
<proteinExistence type="inferred from homology"/>
<evidence type="ECO:0000313" key="6">
    <source>
        <dbReference type="EMBL" id="ACL57489.1"/>
    </source>
</evidence>
<dbReference type="AlphaFoldDB" id="B8ICS8"/>
<evidence type="ECO:0000259" key="5">
    <source>
        <dbReference type="PROSITE" id="PS51898"/>
    </source>
</evidence>
<dbReference type="KEGG" id="mno:Mnod_2519"/>
<dbReference type="OrthoDB" id="7873969at2"/>
<dbReference type="Proteomes" id="UP000008207">
    <property type="component" value="Chromosome"/>
</dbReference>
<keyword evidence="3" id="KW-0238">DNA-binding</keyword>
<dbReference type="PANTHER" id="PTHR30349">
    <property type="entry name" value="PHAGE INTEGRASE-RELATED"/>
    <property type="match status" value="1"/>
</dbReference>
<dbReference type="EMBL" id="CP001349">
    <property type="protein sequence ID" value="ACL57489.1"/>
    <property type="molecule type" value="Genomic_DNA"/>
</dbReference>
<dbReference type="InterPro" id="IPR011010">
    <property type="entry name" value="DNA_brk_join_enz"/>
</dbReference>
<dbReference type="InterPro" id="IPR050090">
    <property type="entry name" value="Tyrosine_recombinase_XerCD"/>
</dbReference>
<dbReference type="STRING" id="460265.Mnod_2519"/>
<evidence type="ECO:0000313" key="7">
    <source>
        <dbReference type="Proteomes" id="UP000008207"/>
    </source>
</evidence>
<dbReference type="GO" id="GO:0006310">
    <property type="term" value="P:DNA recombination"/>
    <property type="evidence" value="ECO:0007669"/>
    <property type="project" value="UniProtKB-KW"/>
</dbReference>
<evidence type="ECO:0000256" key="4">
    <source>
        <dbReference type="ARBA" id="ARBA00023172"/>
    </source>
</evidence>